<evidence type="ECO:0000313" key="6">
    <source>
        <dbReference type="EMBL" id="KAL1526974.1"/>
    </source>
</evidence>
<protein>
    <recommendedName>
        <fullName evidence="8">Gfo/Idh/MocA-like oxidoreductase N-terminal domain-containing protein</fullName>
    </recommendedName>
</protein>
<evidence type="ECO:0000256" key="2">
    <source>
        <dbReference type="ARBA" id="ARBA00023002"/>
    </source>
</evidence>
<comment type="similarity">
    <text evidence="1">Belongs to the Gfo/Idh/MocA family.</text>
</comment>
<keyword evidence="3" id="KW-0812">Transmembrane</keyword>
<keyword evidence="2" id="KW-0560">Oxidoreductase</keyword>
<dbReference type="InterPro" id="IPR050463">
    <property type="entry name" value="Gfo/Idh/MocA_oxidrdct_glycsds"/>
</dbReference>
<dbReference type="GO" id="GO:0000166">
    <property type="term" value="F:nucleotide binding"/>
    <property type="evidence" value="ECO:0007669"/>
    <property type="project" value="InterPro"/>
</dbReference>
<name>A0AB34K3N3_PRYPA</name>
<dbReference type="InterPro" id="IPR036291">
    <property type="entry name" value="NAD(P)-bd_dom_sf"/>
</dbReference>
<proteinExistence type="inferred from homology"/>
<dbReference type="GO" id="GO:0016491">
    <property type="term" value="F:oxidoreductase activity"/>
    <property type="evidence" value="ECO:0007669"/>
    <property type="project" value="UniProtKB-KW"/>
</dbReference>
<feature type="transmembrane region" description="Helical" evidence="3">
    <location>
        <begin position="409"/>
        <end position="430"/>
    </location>
</feature>
<dbReference type="Pfam" id="PF01408">
    <property type="entry name" value="GFO_IDH_MocA"/>
    <property type="match status" value="1"/>
</dbReference>
<dbReference type="Pfam" id="PF22725">
    <property type="entry name" value="GFO_IDH_MocA_C3"/>
    <property type="match status" value="1"/>
</dbReference>
<evidence type="ECO:0000313" key="7">
    <source>
        <dbReference type="Proteomes" id="UP001515480"/>
    </source>
</evidence>
<gene>
    <name evidence="6" type="ORF">AB1Y20_015663</name>
</gene>
<dbReference type="AlphaFoldDB" id="A0AB34K3N3"/>
<feature type="domain" description="GFO/IDH/MocA-like oxidoreductase" evidence="5">
    <location>
        <begin position="172"/>
        <end position="301"/>
    </location>
</feature>
<feature type="domain" description="Gfo/Idh/MocA-like oxidoreductase N-terminal" evidence="4">
    <location>
        <begin position="27"/>
        <end position="149"/>
    </location>
</feature>
<dbReference type="EMBL" id="JBGBPQ010000003">
    <property type="protein sequence ID" value="KAL1526974.1"/>
    <property type="molecule type" value="Genomic_DNA"/>
</dbReference>
<dbReference type="PANTHER" id="PTHR43818">
    <property type="entry name" value="BCDNA.GH03377"/>
    <property type="match status" value="1"/>
</dbReference>
<comment type="caution">
    <text evidence="6">The sequence shown here is derived from an EMBL/GenBank/DDBJ whole genome shotgun (WGS) entry which is preliminary data.</text>
</comment>
<keyword evidence="7" id="KW-1185">Reference proteome</keyword>
<evidence type="ECO:0000256" key="3">
    <source>
        <dbReference type="SAM" id="Phobius"/>
    </source>
</evidence>
<keyword evidence="3" id="KW-0472">Membrane</keyword>
<dbReference type="Proteomes" id="UP001515480">
    <property type="component" value="Unassembled WGS sequence"/>
</dbReference>
<accession>A0AB34K3N3</accession>
<dbReference type="PANTHER" id="PTHR43818:SF11">
    <property type="entry name" value="BCDNA.GH03377"/>
    <property type="match status" value="1"/>
</dbReference>
<reference evidence="6 7" key="1">
    <citation type="journal article" date="2024" name="Science">
        <title>Giant polyketide synthase enzymes in the biosynthesis of giant marine polyether toxins.</title>
        <authorList>
            <person name="Fallon T.R."/>
            <person name="Shende V.V."/>
            <person name="Wierzbicki I.H."/>
            <person name="Pendleton A.L."/>
            <person name="Watervoot N.F."/>
            <person name="Auber R.P."/>
            <person name="Gonzalez D.J."/>
            <person name="Wisecaver J.H."/>
            <person name="Moore B.S."/>
        </authorList>
    </citation>
    <scope>NUCLEOTIDE SEQUENCE [LARGE SCALE GENOMIC DNA]</scope>
    <source>
        <strain evidence="6 7">12B1</strain>
    </source>
</reference>
<evidence type="ECO:0008006" key="8">
    <source>
        <dbReference type="Google" id="ProtNLM"/>
    </source>
</evidence>
<dbReference type="SUPFAM" id="SSF55347">
    <property type="entry name" value="Glyceraldehyde-3-phosphate dehydrogenase-like, C-terminal domain"/>
    <property type="match status" value="1"/>
</dbReference>
<evidence type="ECO:0000256" key="1">
    <source>
        <dbReference type="ARBA" id="ARBA00010928"/>
    </source>
</evidence>
<sequence>MSETFLAEAGSRSAAIEAFRPSPSFRLRVGIVGCGQVSEHHMRAMAPLIWRGRVVISALIDPNAERRRALFSLIASEVSHPPRPIEASDLSDILEAVDECLDAVLIAVPHDLHESVAASALRAGVHVLLEKPLAPTLAACDRLASVVDESVDNGLLVVSEQSAHWPEVTACVQLIARGAIGRVVSVQADYFESMAATVFGGADPFNLGWRRSRARAGGGVVIDGGLHWIRPLRLLLGAEPEEVVAVTSNAFPELEMEGETLAHAILRTHDDRLATFRAAVSGRGAVAHTAAPFLRVTGQVGELVISGTGLLPGGGGLRLFAPHLPSEGEEQLAPSERRGFCAAFEGMWAEFVHIVETGDRAAAHANVRAARTDVAIALAMYDSARQRSWVRLGCSGEKKAEGGRLVRSAWRVASVMGVVAVAATASVLLFSPRSTSCISAHLHKASDLLNGRMKRGR</sequence>
<dbReference type="SUPFAM" id="SSF51735">
    <property type="entry name" value="NAD(P)-binding Rossmann-fold domains"/>
    <property type="match status" value="1"/>
</dbReference>
<dbReference type="Gene3D" id="3.30.360.10">
    <property type="entry name" value="Dihydrodipicolinate Reductase, domain 2"/>
    <property type="match status" value="1"/>
</dbReference>
<evidence type="ECO:0000259" key="5">
    <source>
        <dbReference type="Pfam" id="PF22725"/>
    </source>
</evidence>
<organism evidence="6 7">
    <name type="scientific">Prymnesium parvum</name>
    <name type="common">Toxic golden alga</name>
    <dbReference type="NCBI Taxonomy" id="97485"/>
    <lineage>
        <taxon>Eukaryota</taxon>
        <taxon>Haptista</taxon>
        <taxon>Haptophyta</taxon>
        <taxon>Prymnesiophyceae</taxon>
        <taxon>Prymnesiales</taxon>
        <taxon>Prymnesiaceae</taxon>
        <taxon>Prymnesium</taxon>
    </lineage>
</organism>
<dbReference type="Gene3D" id="3.40.50.720">
    <property type="entry name" value="NAD(P)-binding Rossmann-like Domain"/>
    <property type="match status" value="1"/>
</dbReference>
<dbReference type="InterPro" id="IPR055170">
    <property type="entry name" value="GFO_IDH_MocA-like_dom"/>
</dbReference>
<evidence type="ECO:0000259" key="4">
    <source>
        <dbReference type="Pfam" id="PF01408"/>
    </source>
</evidence>
<keyword evidence="3" id="KW-1133">Transmembrane helix</keyword>
<dbReference type="InterPro" id="IPR000683">
    <property type="entry name" value="Gfo/Idh/MocA-like_OxRdtase_N"/>
</dbReference>